<organism evidence="1 2">
    <name type="scientific">Dallia pectoralis</name>
    <name type="common">Alaska blackfish</name>
    <dbReference type="NCBI Taxonomy" id="75939"/>
    <lineage>
        <taxon>Eukaryota</taxon>
        <taxon>Metazoa</taxon>
        <taxon>Chordata</taxon>
        <taxon>Craniata</taxon>
        <taxon>Vertebrata</taxon>
        <taxon>Euteleostomi</taxon>
        <taxon>Actinopterygii</taxon>
        <taxon>Neopterygii</taxon>
        <taxon>Teleostei</taxon>
        <taxon>Protacanthopterygii</taxon>
        <taxon>Esociformes</taxon>
        <taxon>Umbridae</taxon>
        <taxon>Dallia</taxon>
    </lineage>
</organism>
<name>A0ACC2HFY4_DALPE</name>
<comment type="caution">
    <text evidence="1">The sequence shown here is derived from an EMBL/GenBank/DDBJ whole genome shotgun (WGS) entry which is preliminary data.</text>
</comment>
<reference evidence="1" key="1">
    <citation type="submission" date="2021-05" db="EMBL/GenBank/DDBJ databases">
        <authorList>
            <person name="Pan Q."/>
            <person name="Jouanno E."/>
            <person name="Zahm M."/>
            <person name="Klopp C."/>
            <person name="Cabau C."/>
            <person name="Louis A."/>
            <person name="Berthelot C."/>
            <person name="Parey E."/>
            <person name="Roest Crollius H."/>
            <person name="Montfort J."/>
            <person name="Robinson-Rechavi M."/>
            <person name="Bouchez O."/>
            <person name="Lampietro C."/>
            <person name="Lopez Roques C."/>
            <person name="Donnadieu C."/>
            <person name="Postlethwait J."/>
            <person name="Bobe J."/>
            <person name="Dillon D."/>
            <person name="Chandos A."/>
            <person name="von Hippel F."/>
            <person name="Guiguen Y."/>
        </authorList>
    </citation>
    <scope>NUCLEOTIDE SEQUENCE</scope>
    <source>
        <strain evidence="1">YG-Jan2019</strain>
    </source>
</reference>
<sequence>MSFSRAPLKRFNENIGCAPAPGTYELKPGEVKGPASFHRSERFKQTKVTAPVFPASSSSKDVPMSPVRRTLSVDGLVEGSMSKKDRSDLSMQTRQHKLLEKEIRSLVHQRGEQDKRLVVLEEELRKVEYKLLSTVREKTGLAASVTTLERQLAEVKKTNEFLKNKVSADTIKKRIQSLSMELMDASNKLDTKEKELSFLQISTEGQVKLLEVDLEAARATLTALRERNMDLEDLHRDTKVQNEELENEMDTLQAVIQGLREEVRILQGYLDTANDQNQDLRVKIREQSEKSRMSESELEKQGHLQQKLEQCTTELHTSQNSLRLKEEECEKCQQDLLSSQDALRETEKHLQRLEAELTSSMTAQGEMEVQMQRTNQELSDSQSAVFQRESELAGLREVLRRTEEELDMKVARLDERCKIVEEERDKSHEKSQRRIEELTAELSLLQETRKSEGAAQEQLQQARTSLIEELEREKERSASIASLLGRVREETEQERRLLEDELEEALEELSVLELQEERRAEEETRRQEVLRSLQQEKTNMERELAETRALVDGRSSDVVALEELHSAAMRRLQEEYTTSLSKIGEMATELESMRLASKGAEERRKQLEEEMERVTKQMKKEIDRVSFQKEEEGMRVRLEVEEERGKCLASQQAEEKAREEYARMLLEVQTRLAQRDEEINRAKEDAQSRLQKEIMEKEEVQRLIKQAGEEKEKVQRLLGQEREAREADRRDLLKNLLDESDQQRVCLQSQVDLMEKEKATLQSQLDTAAQEKVTLQWEMEEQRRDFQRQLAETQDNSARDAEAQHWRRQYEELYSKVKPFQEQLNGFAAERDALLNENGANQEELTRLADAYARLLGHQNQKQKIRHVVKLKDENVALKQELSKLRVQVSRQKKDVEQLKGGQRKFDPSEAFKHQDGKENENPAASTLRQGNRC</sequence>
<evidence type="ECO:0000313" key="2">
    <source>
        <dbReference type="Proteomes" id="UP001157502"/>
    </source>
</evidence>
<dbReference type="Proteomes" id="UP001157502">
    <property type="component" value="Chromosome 2"/>
</dbReference>
<keyword evidence="2" id="KW-1185">Reference proteome</keyword>
<accession>A0ACC2HFY4</accession>
<evidence type="ECO:0000313" key="1">
    <source>
        <dbReference type="EMBL" id="KAJ8014921.1"/>
    </source>
</evidence>
<proteinExistence type="predicted"/>
<protein>
    <submittedName>
        <fullName evidence="1">Uncharacterized protein</fullName>
    </submittedName>
</protein>
<gene>
    <name evidence="1" type="ORF">DPEC_G00020790</name>
</gene>
<dbReference type="EMBL" id="CM055729">
    <property type="protein sequence ID" value="KAJ8014921.1"/>
    <property type="molecule type" value="Genomic_DNA"/>
</dbReference>